<dbReference type="GO" id="GO:0008483">
    <property type="term" value="F:transaminase activity"/>
    <property type="evidence" value="ECO:0007669"/>
    <property type="project" value="UniProtKB-KW"/>
</dbReference>
<dbReference type="EMBL" id="DSFH01000060">
    <property type="protein sequence ID" value="HEW64370.1"/>
    <property type="molecule type" value="Genomic_DNA"/>
</dbReference>
<organism evidence="1">
    <name type="scientific">Fervidicoccus fontis</name>
    <dbReference type="NCBI Taxonomy" id="683846"/>
    <lineage>
        <taxon>Archaea</taxon>
        <taxon>Thermoproteota</taxon>
        <taxon>Thermoprotei</taxon>
        <taxon>Fervidicoccales</taxon>
        <taxon>Fervidicoccaceae</taxon>
        <taxon>Fervidicoccus</taxon>
    </lineage>
</organism>
<protein>
    <submittedName>
        <fullName evidence="1">Aminotransferase</fullName>
    </submittedName>
</protein>
<keyword evidence="1" id="KW-0032">Aminotransferase</keyword>
<dbReference type="Proteomes" id="UP000886076">
    <property type="component" value="Unassembled WGS sequence"/>
</dbReference>
<dbReference type="InterPro" id="IPR015422">
    <property type="entry name" value="PyrdxlP-dep_Trfase_small"/>
</dbReference>
<name>A0A7C2ZE56_9CREN</name>
<reference evidence="1" key="1">
    <citation type="journal article" date="2020" name="mSystems">
        <title>Genome- and Community-Level Interaction Insights into Carbon Utilization and Element Cycling Functions of Hydrothermarchaeota in Hydrothermal Sediment.</title>
        <authorList>
            <person name="Zhou Z."/>
            <person name="Liu Y."/>
            <person name="Xu W."/>
            <person name="Pan J."/>
            <person name="Luo Z.H."/>
            <person name="Li M."/>
        </authorList>
    </citation>
    <scope>NUCLEOTIDE SEQUENCE [LARGE SCALE GENOMIC DNA]</scope>
    <source>
        <strain evidence="1">SpSt-1261</strain>
    </source>
</reference>
<gene>
    <name evidence="1" type="ORF">ENO39_04880</name>
</gene>
<sequence>MKEMSIEKTEALSLKHEKFFSKKALEMKASETRELLKLVENSNVIS</sequence>
<keyword evidence="1" id="KW-0808">Transferase</keyword>
<dbReference type="AlphaFoldDB" id="A0A7C2ZE56"/>
<dbReference type="Gene3D" id="3.90.1150.10">
    <property type="entry name" value="Aspartate Aminotransferase, domain 1"/>
    <property type="match status" value="1"/>
</dbReference>
<accession>A0A7C2ZE56</accession>
<proteinExistence type="predicted"/>
<comment type="caution">
    <text evidence="1">The sequence shown here is derived from an EMBL/GenBank/DDBJ whole genome shotgun (WGS) entry which is preliminary data.</text>
</comment>
<evidence type="ECO:0000313" key="1">
    <source>
        <dbReference type="EMBL" id="HEW64370.1"/>
    </source>
</evidence>
<feature type="non-terminal residue" evidence="1">
    <location>
        <position position="46"/>
    </location>
</feature>